<dbReference type="HOGENOM" id="CLU_034504_1_1_1"/>
<comment type="similarity">
    <text evidence="1">Belongs to the DCC1 family.</text>
</comment>
<dbReference type="GO" id="GO:0031390">
    <property type="term" value="C:Ctf18 RFC-like complex"/>
    <property type="evidence" value="ECO:0007669"/>
    <property type="project" value="InterPro"/>
</dbReference>
<keyword evidence="5" id="KW-1185">Reference proteome</keyword>
<dbReference type="STRING" id="45351.A7T817"/>
<dbReference type="GO" id="GO:0006260">
    <property type="term" value="P:DNA replication"/>
    <property type="evidence" value="ECO:0007669"/>
    <property type="project" value="UniProtKB-KW"/>
</dbReference>
<accession>A7T817</accession>
<evidence type="ECO:0000313" key="4">
    <source>
        <dbReference type="EMBL" id="EDO27880.1"/>
    </source>
</evidence>
<evidence type="ECO:0000256" key="2">
    <source>
        <dbReference type="ARBA" id="ARBA00017682"/>
    </source>
</evidence>
<evidence type="ECO:0000313" key="5">
    <source>
        <dbReference type="Proteomes" id="UP000001593"/>
    </source>
</evidence>
<sequence>EVHYHLLEDKICRFYAEYLLRPAGRFNYHEFMESWQQSVPDGMTTTLEHLQGIALTDMKSHPPVIWHFPASDLPEEPEIRFNKLFKTRNKWTFDEIQPYIRDLVGTGQPLNSLLLKYARSSKDDAGNKVYNSKKPV</sequence>
<dbReference type="GO" id="GO:0007064">
    <property type="term" value="P:mitotic sister chromatid cohesion"/>
    <property type="evidence" value="ECO:0007669"/>
    <property type="project" value="InterPro"/>
</dbReference>
<evidence type="ECO:0000256" key="1">
    <source>
        <dbReference type="ARBA" id="ARBA00007017"/>
    </source>
</evidence>
<dbReference type="InterPro" id="IPR019128">
    <property type="entry name" value="Dcc1"/>
</dbReference>
<reference evidence="4 5" key="1">
    <citation type="journal article" date="2007" name="Science">
        <title>Sea anemone genome reveals ancestral eumetazoan gene repertoire and genomic organization.</title>
        <authorList>
            <person name="Putnam N.H."/>
            <person name="Srivastava M."/>
            <person name="Hellsten U."/>
            <person name="Dirks B."/>
            <person name="Chapman J."/>
            <person name="Salamov A."/>
            <person name="Terry A."/>
            <person name="Shapiro H."/>
            <person name="Lindquist E."/>
            <person name="Kapitonov V.V."/>
            <person name="Jurka J."/>
            <person name="Genikhovich G."/>
            <person name="Grigoriev I.V."/>
            <person name="Lucas S.M."/>
            <person name="Steele R.E."/>
            <person name="Finnerty J.R."/>
            <person name="Technau U."/>
            <person name="Martindale M.Q."/>
            <person name="Rokhsar D.S."/>
        </authorList>
    </citation>
    <scope>NUCLEOTIDE SEQUENCE [LARGE SCALE GENOMIC DNA]</scope>
    <source>
        <strain evidence="5">CH2 X CH6</strain>
    </source>
</reference>
<dbReference type="InParanoid" id="A7T817"/>
<organism evidence="4 5">
    <name type="scientific">Nematostella vectensis</name>
    <name type="common">Starlet sea anemone</name>
    <dbReference type="NCBI Taxonomy" id="45351"/>
    <lineage>
        <taxon>Eukaryota</taxon>
        <taxon>Metazoa</taxon>
        <taxon>Cnidaria</taxon>
        <taxon>Anthozoa</taxon>
        <taxon>Hexacorallia</taxon>
        <taxon>Actiniaria</taxon>
        <taxon>Edwardsiidae</taxon>
        <taxon>Nematostella</taxon>
    </lineage>
</organism>
<proteinExistence type="inferred from homology"/>
<dbReference type="PANTHER" id="PTHR13395">
    <property type="entry name" value="SISTER CHROMATID COHESION PROTEIN DCC1-RELATED"/>
    <property type="match status" value="1"/>
</dbReference>
<feature type="non-terminal residue" evidence="4">
    <location>
        <position position="136"/>
    </location>
</feature>
<dbReference type="PANTHER" id="PTHR13395:SF6">
    <property type="entry name" value="SISTER CHROMATID COHESION PROTEIN DCC1"/>
    <property type="match status" value="1"/>
</dbReference>
<protein>
    <recommendedName>
        <fullName evidence="2">Sister chromatid cohesion protein DCC1</fullName>
    </recommendedName>
</protein>
<dbReference type="eggNOG" id="KOG0798">
    <property type="taxonomic scope" value="Eukaryota"/>
</dbReference>
<gene>
    <name evidence="4" type="ORF">NEMVEDRAFT_v1g149608</name>
</gene>
<dbReference type="Proteomes" id="UP000001593">
    <property type="component" value="Unassembled WGS sequence"/>
</dbReference>
<dbReference type="KEGG" id="nve:5498234"/>
<dbReference type="Pfam" id="PF09724">
    <property type="entry name" value="Dcc1"/>
    <property type="match status" value="1"/>
</dbReference>
<evidence type="ECO:0000256" key="3">
    <source>
        <dbReference type="ARBA" id="ARBA00022705"/>
    </source>
</evidence>
<dbReference type="PhylomeDB" id="A7T817"/>
<name>A7T817_NEMVE</name>
<keyword evidence="3" id="KW-0235">DNA replication</keyword>
<dbReference type="EMBL" id="DS472426">
    <property type="protein sequence ID" value="EDO27880.1"/>
    <property type="molecule type" value="Genomic_DNA"/>
</dbReference>
<dbReference type="AlphaFoldDB" id="A7T817"/>